<dbReference type="InterPro" id="IPR027806">
    <property type="entry name" value="HARBI1_dom"/>
</dbReference>
<dbReference type="InParanoid" id="A0A162NMD2"/>
<comment type="cofactor">
    <cofactor evidence="1">
        <name>a divalent metal cation</name>
        <dbReference type="ChEBI" id="CHEBI:60240"/>
    </cofactor>
</comment>
<organism evidence="4 5">
    <name type="scientific">Phycomyces blakesleeanus (strain ATCC 8743b / DSM 1359 / FGSC 10004 / NBRC 33097 / NRRL 1555)</name>
    <dbReference type="NCBI Taxonomy" id="763407"/>
    <lineage>
        <taxon>Eukaryota</taxon>
        <taxon>Fungi</taxon>
        <taxon>Fungi incertae sedis</taxon>
        <taxon>Mucoromycota</taxon>
        <taxon>Mucoromycotina</taxon>
        <taxon>Mucoromycetes</taxon>
        <taxon>Mucorales</taxon>
        <taxon>Phycomycetaceae</taxon>
        <taxon>Phycomyces</taxon>
    </lineage>
</organism>
<evidence type="ECO:0000313" key="5">
    <source>
        <dbReference type="Proteomes" id="UP000077315"/>
    </source>
</evidence>
<evidence type="ECO:0000256" key="2">
    <source>
        <dbReference type="ARBA" id="ARBA00022723"/>
    </source>
</evidence>
<proteinExistence type="predicted"/>
<gene>
    <name evidence="4" type="ORF">PHYBLDRAFT_166785</name>
</gene>
<dbReference type="Proteomes" id="UP000077315">
    <property type="component" value="Unassembled WGS sequence"/>
</dbReference>
<dbReference type="EMBL" id="KV440977">
    <property type="protein sequence ID" value="OAD75548.1"/>
    <property type="molecule type" value="Genomic_DNA"/>
</dbReference>
<keyword evidence="2" id="KW-0479">Metal-binding</keyword>
<keyword evidence="5" id="KW-1185">Reference proteome</keyword>
<dbReference type="GO" id="GO:0046872">
    <property type="term" value="F:metal ion binding"/>
    <property type="evidence" value="ECO:0007669"/>
    <property type="project" value="UniProtKB-KW"/>
</dbReference>
<dbReference type="PANTHER" id="PTHR34615:SF1">
    <property type="entry name" value="PX DOMAIN-CONTAINING PROTEIN"/>
    <property type="match status" value="1"/>
</dbReference>
<dbReference type="Pfam" id="PF13359">
    <property type="entry name" value="DDE_Tnp_4"/>
    <property type="match status" value="1"/>
</dbReference>
<evidence type="ECO:0000313" key="4">
    <source>
        <dbReference type="EMBL" id="OAD75548.1"/>
    </source>
</evidence>
<name>A0A162NMD2_PHYB8</name>
<accession>A0A162NMD2</accession>
<dbReference type="RefSeq" id="XP_018293588.1">
    <property type="nucleotide sequence ID" value="XM_018435483.1"/>
</dbReference>
<dbReference type="GeneID" id="28996389"/>
<dbReference type="OrthoDB" id="2556306at2759"/>
<protein>
    <recommendedName>
        <fullName evidence="3">DDE Tnp4 domain-containing protein</fullName>
    </recommendedName>
</protein>
<evidence type="ECO:0000259" key="3">
    <source>
        <dbReference type="Pfam" id="PF13359"/>
    </source>
</evidence>
<evidence type="ECO:0000256" key="1">
    <source>
        <dbReference type="ARBA" id="ARBA00001968"/>
    </source>
</evidence>
<dbReference type="AlphaFoldDB" id="A0A162NMD2"/>
<feature type="domain" description="DDE Tnp4" evidence="3">
    <location>
        <begin position="176"/>
        <end position="306"/>
    </location>
</feature>
<dbReference type="PANTHER" id="PTHR34615">
    <property type="entry name" value="PX DOMAIN-CONTAINING PROTEIN"/>
    <property type="match status" value="1"/>
</dbReference>
<sequence length="357" mass="40893">MPFNSCINNVAKVLELSKQAFRDKILGKALDQVNDQTEALELLHIQEAERIVISLCQQDHLDISTVLTEECKFLFRFTYTERNSSTVLSVSATEALAILLRKMSFPCRLLDLSLLFGRNSTDVSHISNHVVHLLHLKFGRAMIYDYHQFRPENLMKFSNAIRALGIPVKHCVGFLDGTFKKTARPTKDQKTKAHSLNYQAVVTPGRITSSFYNPVAGRCHDMTVFHKSDIEMHMRKAFDFRSIGESCYHLYADRGYASSEFVMCSFAENSPEYIVNQDMSSSCVVVENEFAHVRNLFAYVNYTQTQRILQGNVSSYYIVAMLFKNLHVCYNRGNQTTMRFKVSSPTPMEYITDLLNH</sequence>
<dbReference type="VEuPathDB" id="FungiDB:PHYBLDRAFT_166785"/>
<reference evidence="5" key="1">
    <citation type="submission" date="2015-06" db="EMBL/GenBank/DDBJ databases">
        <title>Expansion of signal transduction pathways in fungi by whole-genome duplication.</title>
        <authorList>
            <consortium name="DOE Joint Genome Institute"/>
            <person name="Corrochano L.M."/>
            <person name="Kuo A."/>
            <person name="Marcet-Houben M."/>
            <person name="Polaino S."/>
            <person name="Salamov A."/>
            <person name="Villalobos J.M."/>
            <person name="Alvarez M.I."/>
            <person name="Avalos J."/>
            <person name="Benito E.P."/>
            <person name="Benoit I."/>
            <person name="Burger G."/>
            <person name="Camino L.P."/>
            <person name="Canovas D."/>
            <person name="Cerda-Olmedo E."/>
            <person name="Cheng J.-F."/>
            <person name="Dominguez A."/>
            <person name="Elias M."/>
            <person name="Eslava A.P."/>
            <person name="Glaser F."/>
            <person name="Grimwood J."/>
            <person name="Gutierrez G."/>
            <person name="Heitman J."/>
            <person name="Henrissat B."/>
            <person name="Iturriaga E.A."/>
            <person name="Lang B.F."/>
            <person name="Lavin J.L."/>
            <person name="Lee S."/>
            <person name="Li W."/>
            <person name="Lindquist E."/>
            <person name="Lopez-Garcia S."/>
            <person name="Luque E.M."/>
            <person name="Marcos A.T."/>
            <person name="Martin J."/>
            <person name="McCluskey K."/>
            <person name="Medina H.R."/>
            <person name="Miralles-Duran A."/>
            <person name="Miyazaki A."/>
            <person name="Munoz-Torres E."/>
            <person name="Oguiza J.A."/>
            <person name="Ohm R."/>
            <person name="Olmedo M."/>
            <person name="Orejas M."/>
            <person name="Ortiz-Castellanos L."/>
            <person name="Pisabarro A.G."/>
            <person name="Rodriguez-Romero J."/>
            <person name="Ruiz-Herrera J."/>
            <person name="Ruiz-Vazquez R."/>
            <person name="Sanz C."/>
            <person name="Schackwitz W."/>
            <person name="Schmutz J."/>
            <person name="Shahriari M."/>
            <person name="Shelest E."/>
            <person name="Silva-Franco F."/>
            <person name="Soanes D."/>
            <person name="Syed K."/>
            <person name="Tagua V.G."/>
            <person name="Talbot N.J."/>
            <person name="Thon M."/>
            <person name="De vries R.P."/>
            <person name="Wiebenga A."/>
            <person name="Yadav J.S."/>
            <person name="Braun E.L."/>
            <person name="Baker S."/>
            <person name="Garre V."/>
            <person name="Horwitz B."/>
            <person name="Torres-Martinez S."/>
            <person name="Idnurm A."/>
            <person name="Herrera-Estrella A."/>
            <person name="Gabaldon T."/>
            <person name="Grigoriev I.V."/>
        </authorList>
    </citation>
    <scope>NUCLEOTIDE SEQUENCE [LARGE SCALE GENOMIC DNA]</scope>
    <source>
        <strain evidence="5">NRRL 1555(-)</strain>
    </source>
</reference>